<proteinExistence type="predicted"/>
<name>A0A0C5WSG7_9GAMM</name>
<gene>
    <name evidence="1" type="ORF">H744_1c0950</name>
</gene>
<evidence type="ECO:0000313" key="2">
    <source>
        <dbReference type="Proteomes" id="UP000032303"/>
    </source>
</evidence>
<keyword evidence="2" id="KW-1185">Reference proteome</keyword>
<dbReference type="AlphaFoldDB" id="A0A0C5WSG7"/>
<dbReference type="PATRIC" id="fig|658445.3.peg.1027"/>
<evidence type="ECO:0000313" key="1">
    <source>
        <dbReference type="EMBL" id="AJR05975.1"/>
    </source>
</evidence>
<dbReference type="STRING" id="658445.H744_1c0950"/>
<sequence>MGKFFVVLLGCSLVQACGSQHYAKPTIDDSKDIASLSAQYVNATRGGGWDFTSLLPGKVYHPRDGYIHYKRLWCLDEGKGSIEEFQRFMADICTSKGGKMDAEWCISSTHSYPVFRASIEPTGTTCSGGNIAASVDTIEPISSSTASEWRLYAEKKGFVPPQR</sequence>
<dbReference type="KEGG" id="pgb:H744_1c0950"/>
<dbReference type="PROSITE" id="PS51257">
    <property type="entry name" value="PROKAR_LIPOPROTEIN"/>
    <property type="match status" value="1"/>
</dbReference>
<dbReference type="HOGENOM" id="CLU_139143_0_0_6"/>
<accession>A0A0C5WSG7</accession>
<evidence type="ECO:0008006" key="3">
    <source>
        <dbReference type="Google" id="ProtNLM"/>
    </source>
</evidence>
<protein>
    <recommendedName>
        <fullName evidence="3">Lipoprotein</fullName>
    </recommendedName>
</protein>
<dbReference type="Proteomes" id="UP000032303">
    <property type="component" value="Chromosome 1"/>
</dbReference>
<dbReference type="EMBL" id="CP005973">
    <property type="protein sequence ID" value="AJR05975.1"/>
    <property type="molecule type" value="Genomic_DNA"/>
</dbReference>
<reference evidence="1 2" key="1">
    <citation type="submission" date="2013-05" db="EMBL/GenBank/DDBJ databases">
        <title>Complete genome sequence of the lipase-producing bacterium Photobacterium gaetbulicola Gung47.</title>
        <authorList>
            <person name="Kim Y.-O."/>
        </authorList>
    </citation>
    <scope>NUCLEOTIDE SEQUENCE [LARGE SCALE GENOMIC DNA]</scope>
    <source>
        <strain evidence="1 2">Gung47</strain>
    </source>
</reference>
<dbReference type="OrthoDB" id="5814213at2"/>
<organism evidence="1 2">
    <name type="scientific">Photobacterium gaetbulicola Gung47</name>
    <dbReference type="NCBI Taxonomy" id="658445"/>
    <lineage>
        <taxon>Bacteria</taxon>
        <taxon>Pseudomonadati</taxon>
        <taxon>Pseudomonadota</taxon>
        <taxon>Gammaproteobacteria</taxon>
        <taxon>Vibrionales</taxon>
        <taxon>Vibrionaceae</taxon>
        <taxon>Photobacterium</taxon>
    </lineage>
</organism>